<dbReference type="GO" id="GO:0047617">
    <property type="term" value="F:fatty acyl-CoA hydrolase activity"/>
    <property type="evidence" value="ECO:0007669"/>
    <property type="project" value="TreeGrafter"/>
</dbReference>
<proteinExistence type="inferred from homology"/>
<dbReference type="InterPro" id="IPR050563">
    <property type="entry name" value="4-hydroxybenzoyl-CoA_TE"/>
</dbReference>
<organism evidence="3">
    <name type="scientific">marine sediment metagenome</name>
    <dbReference type="NCBI Taxonomy" id="412755"/>
    <lineage>
        <taxon>unclassified sequences</taxon>
        <taxon>metagenomes</taxon>
        <taxon>ecological metagenomes</taxon>
    </lineage>
</organism>
<sequence length="153" mass="17747">MMKSRSSEHFSNKTALNKGGKNLIEFEELVRYSETDQMGVAHNKNYFGWFEIGRTEYCRQKNIPYKDIEAQGFYLVVVEAFCKYKKPLKYDQKFIIRVFLENITPKKLEFAYELVTKEEKKLIASGHTVHIVTNSDAKTCSLPPHIVNSLKAS</sequence>
<comment type="similarity">
    <text evidence="1">Belongs to the 4-hydroxybenzoyl-CoA thioesterase family.</text>
</comment>
<dbReference type="InterPro" id="IPR029069">
    <property type="entry name" value="HotDog_dom_sf"/>
</dbReference>
<dbReference type="Pfam" id="PF13279">
    <property type="entry name" value="4HBT_2"/>
    <property type="match status" value="1"/>
</dbReference>
<protein>
    <recommendedName>
        <fullName evidence="4">Thioesterase domain-containing protein</fullName>
    </recommendedName>
</protein>
<gene>
    <name evidence="3" type="ORF">LCGC14_0994380</name>
</gene>
<dbReference type="Gene3D" id="3.10.129.10">
    <property type="entry name" value="Hotdog Thioesterase"/>
    <property type="match status" value="1"/>
</dbReference>
<reference evidence="3" key="1">
    <citation type="journal article" date="2015" name="Nature">
        <title>Complex archaea that bridge the gap between prokaryotes and eukaryotes.</title>
        <authorList>
            <person name="Spang A."/>
            <person name="Saw J.H."/>
            <person name="Jorgensen S.L."/>
            <person name="Zaremba-Niedzwiedzka K."/>
            <person name="Martijn J."/>
            <person name="Lind A.E."/>
            <person name="van Eijk R."/>
            <person name="Schleper C."/>
            <person name="Guy L."/>
            <person name="Ettema T.J."/>
        </authorList>
    </citation>
    <scope>NUCLEOTIDE SEQUENCE</scope>
</reference>
<keyword evidence="2" id="KW-0378">Hydrolase</keyword>
<evidence type="ECO:0000256" key="1">
    <source>
        <dbReference type="ARBA" id="ARBA00005953"/>
    </source>
</evidence>
<accession>A0A0F9N9F5</accession>
<evidence type="ECO:0000313" key="3">
    <source>
        <dbReference type="EMBL" id="KKN14604.1"/>
    </source>
</evidence>
<dbReference type="SUPFAM" id="SSF54637">
    <property type="entry name" value="Thioesterase/thiol ester dehydrase-isomerase"/>
    <property type="match status" value="1"/>
</dbReference>
<dbReference type="AlphaFoldDB" id="A0A0F9N9F5"/>
<dbReference type="CDD" id="cd00586">
    <property type="entry name" value="4HBT"/>
    <property type="match status" value="1"/>
</dbReference>
<dbReference type="PANTHER" id="PTHR31793:SF27">
    <property type="entry name" value="NOVEL THIOESTERASE SUPERFAMILY DOMAIN AND SAPOSIN A-TYPE DOMAIN CONTAINING PROTEIN (0610012H03RIK)"/>
    <property type="match status" value="1"/>
</dbReference>
<dbReference type="EMBL" id="LAZR01003800">
    <property type="protein sequence ID" value="KKN14604.1"/>
    <property type="molecule type" value="Genomic_DNA"/>
</dbReference>
<name>A0A0F9N9F5_9ZZZZ</name>
<dbReference type="PANTHER" id="PTHR31793">
    <property type="entry name" value="4-HYDROXYBENZOYL-COA THIOESTERASE FAMILY MEMBER"/>
    <property type="match status" value="1"/>
</dbReference>
<dbReference type="NCBIfam" id="TIGR00051">
    <property type="entry name" value="YbgC/FadM family acyl-CoA thioesterase"/>
    <property type="match status" value="1"/>
</dbReference>
<dbReference type="PIRSF" id="PIRSF003230">
    <property type="entry name" value="YbgC"/>
    <property type="match status" value="1"/>
</dbReference>
<evidence type="ECO:0008006" key="4">
    <source>
        <dbReference type="Google" id="ProtNLM"/>
    </source>
</evidence>
<dbReference type="InterPro" id="IPR006684">
    <property type="entry name" value="YbgC/YbaW"/>
</dbReference>
<comment type="caution">
    <text evidence="3">The sequence shown here is derived from an EMBL/GenBank/DDBJ whole genome shotgun (WGS) entry which is preliminary data.</text>
</comment>
<evidence type="ECO:0000256" key="2">
    <source>
        <dbReference type="ARBA" id="ARBA00022801"/>
    </source>
</evidence>